<feature type="compositionally biased region" description="Basic and acidic residues" evidence="1">
    <location>
        <begin position="54"/>
        <end position="71"/>
    </location>
</feature>
<name>A0A919U4L4_9ACTN</name>
<evidence type="ECO:0000313" key="3">
    <source>
        <dbReference type="Proteomes" id="UP000660611"/>
    </source>
</evidence>
<keyword evidence="3" id="KW-1185">Reference proteome</keyword>
<dbReference type="Proteomes" id="UP000660611">
    <property type="component" value="Unassembled WGS sequence"/>
</dbReference>
<sequence>MRRAAAVQMVQGRRRGGVGGQVHHQPLIVVGREFERLVCQAQLPHHRVHQPQHPVHERQPGQRRHPAGERLARRHGQLVGERGHRAVGPERSLLQRGDLLVGDVLPVREHRAGPRIGEHEPRQARRIHRPIAVEQPGRPGERLVCRRVRQDLAQSVEQHDRRR</sequence>
<comment type="caution">
    <text evidence="2">The sequence shown here is derived from an EMBL/GenBank/DDBJ whole genome shotgun (WGS) entry which is preliminary data.</text>
</comment>
<feature type="region of interest" description="Disordered" evidence="1">
    <location>
        <begin position="46"/>
        <end position="87"/>
    </location>
</feature>
<evidence type="ECO:0000256" key="1">
    <source>
        <dbReference type="SAM" id="MobiDB-lite"/>
    </source>
</evidence>
<accession>A0A919U4L4</accession>
<proteinExistence type="predicted"/>
<reference evidence="2" key="1">
    <citation type="submission" date="2021-01" db="EMBL/GenBank/DDBJ databases">
        <title>Whole genome shotgun sequence of Dactylosporangium siamense NBRC 106093.</title>
        <authorList>
            <person name="Komaki H."/>
            <person name="Tamura T."/>
        </authorList>
    </citation>
    <scope>NUCLEOTIDE SEQUENCE</scope>
    <source>
        <strain evidence="2">NBRC 106093</strain>
    </source>
</reference>
<evidence type="ECO:0000313" key="2">
    <source>
        <dbReference type="EMBL" id="GIG42249.1"/>
    </source>
</evidence>
<dbReference type="AlphaFoldDB" id="A0A919U4L4"/>
<dbReference type="EMBL" id="BONQ01000010">
    <property type="protein sequence ID" value="GIG42249.1"/>
    <property type="molecule type" value="Genomic_DNA"/>
</dbReference>
<protein>
    <submittedName>
        <fullName evidence="2">Uncharacterized protein</fullName>
    </submittedName>
</protein>
<gene>
    <name evidence="2" type="ORF">Dsi01nite_002900</name>
</gene>
<organism evidence="2 3">
    <name type="scientific">Dactylosporangium siamense</name>
    <dbReference type="NCBI Taxonomy" id="685454"/>
    <lineage>
        <taxon>Bacteria</taxon>
        <taxon>Bacillati</taxon>
        <taxon>Actinomycetota</taxon>
        <taxon>Actinomycetes</taxon>
        <taxon>Micromonosporales</taxon>
        <taxon>Micromonosporaceae</taxon>
        <taxon>Dactylosporangium</taxon>
    </lineage>
</organism>